<organism evidence="1 2">
    <name type="scientific">Euplotes crassus</name>
    <dbReference type="NCBI Taxonomy" id="5936"/>
    <lineage>
        <taxon>Eukaryota</taxon>
        <taxon>Sar</taxon>
        <taxon>Alveolata</taxon>
        <taxon>Ciliophora</taxon>
        <taxon>Intramacronucleata</taxon>
        <taxon>Spirotrichea</taxon>
        <taxon>Hypotrichia</taxon>
        <taxon>Euplotida</taxon>
        <taxon>Euplotidae</taxon>
        <taxon>Moneuplotes</taxon>
    </lineage>
</organism>
<sequence length="177" mass="20534">MKDKTRIRPNFRKRLMKKHLIKADYYEDDGTEITPPKEDGRVHVNWADDLEKIYDFEESKDTLVTKKTMTCEKRKSILKKTKFFDPNELSETECSSTASESTKIKKLNSSSCLSTIAKPIEKIEPNQMKKLSSYNYKNKKLLSEILYSKKRLGSCFTSSKCKILEENVFKGLKSPTV</sequence>
<keyword evidence="2" id="KW-1185">Reference proteome</keyword>
<accession>A0AAD1XIJ5</accession>
<gene>
    <name evidence="1" type="ORF">ECRASSUSDP1_LOCUS14712</name>
</gene>
<comment type="caution">
    <text evidence="1">The sequence shown here is derived from an EMBL/GenBank/DDBJ whole genome shotgun (WGS) entry which is preliminary data.</text>
</comment>
<dbReference type="Proteomes" id="UP001295684">
    <property type="component" value="Unassembled WGS sequence"/>
</dbReference>
<proteinExistence type="predicted"/>
<reference evidence="1" key="1">
    <citation type="submission" date="2023-07" db="EMBL/GenBank/DDBJ databases">
        <authorList>
            <consortium name="AG Swart"/>
            <person name="Singh M."/>
            <person name="Singh A."/>
            <person name="Seah K."/>
            <person name="Emmerich C."/>
        </authorList>
    </citation>
    <scope>NUCLEOTIDE SEQUENCE</scope>
    <source>
        <strain evidence="1">DP1</strain>
    </source>
</reference>
<dbReference type="EMBL" id="CAMPGE010014712">
    <property type="protein sequence ID" value="CAI2373368.1"/>
    <property type="molecule type" value="Genomic_DNA"/>
</dbReference>
<evidence type="ECO:0000313" key="2">
    <source>
        <dbReference type="Proteomes" id="UP001295684"/>
    </source>
</evidence>
<dbReference type="AlphaFoldDB" id="A0AAD1XIJ5"/>
<name>A0AAD1XIJ5_EUPCR</name>
<protein>
    <submittedName>
        <fullName evidence="1">Uncharacterized protein</fullName>
    </submittedName>
</protein>
<evidence type="ECO:0000313" key="1">
    <source>
        <dbReference type="EMBL" id="CAI2373368.1"/>
    </source>
</evidence>